<evidence type="ECO:0000313" key="1">
    <source>
        <dbReference type="EMBL" id="MBB4759739.1"/>
    </source>
</evidence>
<dbReference type="AlphaFoldDB" id="A0A7W7MMX3"/>
<reference evidence="1 2" key="1">
    <citation type="submission" date="2020-08" db="EMBL/GenBank/DDBJ databases">
        <title>Sequencing the genomes of 1000 actinobacteria strains.</title>
        <authorList>
            <person name="Klenk H.-P."/>
        </authorList>
    </citation>
    <scope>NUCLEOTIDE SEQUENCE [LARGE SCALE GENOMIC DNA]</scope>
    <source>
        <strain evidence="1 2">DSM 43149</strain>
    </source>
</reference>
<dbReference type="InterPro" id="IPR023214">
    <property type="entry name" value="HAD_sf"/>
</dbReference>
<dbReference type="InterPro" id="IPR006439">
    <property type="entry name" value="HAD-SF_hydro_IA"/>
</dbReference>
<sequence length="232" mass="24984">MPAYQAVVFDFFGTLTRSIRRGPQHADIARALGCDPAAVLNVLDRTFQVRARGHLGSAEATLRWVTEQAGGSPETAQLRAAVPARVDALKADTSIRADAESVLRAIKRRGLRTALISDCTHELPAFLPSMPIAPLLDVSVFSVEVGRCKPDPLIYLETCWRLRVAPEDCLYVGDGGSRELTGAAAVGMTPVRLTAPDLADHLVFDPDDCFTGLRVPSLTAVLDLLDRVPALT</sequence>
<gene>
    <name evidence="1" type="ORF">BJ971_000295</name>
</gene>
<dbReference type="Pfam" id="PF00702">
    <property type="entry name" value="Hydrolase"/>
    <property type="match status" value="1"/>
</dbReference>
<dbReference type="SFLD" id="SFLDS00003">
    <property type="entry name" value="Haloacid_Dehalogenase"/>
    <property type="match status" value="1"/>
</dbReference>
<dbReference type="RefSeq" id="WP_184988829.1">
    <property type="nucleotide sequence ID" value="NZ_BOMK01000054.1"/>
</dbReference>
<dbReference type="PANTHER" id="PTHR46191:SF2">
    <property type="entry name" value="HALOACID DEHALOGENASE-LIKE HYDROLASE DOMAIN-CONTAINING PROTEIN 3"/>
    <property type="match status" value="1"/>
</dbReference>
<organism evidence="1 2">
    <name type="scientific">Actinoplanes digitatis</name>
    <dbReference type="NCBI Taxonomy" id="1868"/>
    <lineage>
        <taxon>Bacteria</taxon>
        <taxon>Bacillati</taxon>
        <taxon>Actinomycetota</taxon>
        <taxon>Actinomycetes</taxon>
        <taxon>Micromonosporales</taxon>
        <taxon>Micromonosporaceae</taxon>
        <taxon>Actinoplanes</taxon>
    </lineage>
</organism>
<protein>
    <submittedName>
        <fullName evidence="1">Putative hydrolase of the HAD superfamily</fullName>
    </submittedName>
</protein>
<keyword evidence="1" id="KW-0378">Hydrolase</keyword>
<dbReference type="InterPro" id="IPR036412">
    <property type="entry name" value="HAD-like_sf"/>
</dbReference>
<dbReference type="InterPro" id="IPR051828">
    <property type="entry name" value="HAD-like_hydrolase_domain"/>
</dbReference>
<dbReference type="Proteomes" id="UP000578112">
    <property type="component" value="Unassembled WGS sequence"/>
</dbReference>
<dbReference type="PRINTS" id="PR00413">
    <property type="entry name" value="HADHALOGNASE"/>
</dbReference>
<name>A0A7W7MMX3_9ACTN</name>
<dbReference type="SFLD" id="SFLDG01129">
    <property type="entry name" value="C1.5:_HAD__Beta-PGM__Phosphata"/>
    <property type="match status" value="1"/>
</dbReference>
<evidence type="ECO:0000313" key="2">
    <source>
        <dbReference type="Proteomes" id="UP000578112"/>
    </source>
</evidence>
<dbReference type="Gene3D" id="3.40.50.1000">
    <property type="entry name" value="HAD superfamily/HAD-like"/>
    <property type="match status" value="1"/>
</dbReference>
<dbReference type="PANTHER" id="PTHR46191">
    <property type="match status" value="1"/>
</dbReference>
<proteinExistence type="predicted"/>
<dbReference type="GO" id="GO:0016787">
    <property type="term" value="F:hydrolase activity"/>
    <property type="evidence" value="ECO:0007669"/>
    <property type="project" value="UniProtKB-KW"/>
</dbReference>
<dbReference type="EMBL" id="JACHNH010000001">
    <property type="protein sequence ID" value="MBB4759739.1"/>
    <property type="molecule type" value="Genomic_DNA"/>
</dbReference>
<keyword evidence="2" id="KW-1185">Reference proteome</keyword>
<accession>A0A7W7MMX3</accession>
<dbReference type="SUPFAM" id="SSF56784">
    <property type="entry name" value="HAD-like"/>
    <property type="match status" value="1"/>
</dbReference>
<comment type="caution">
    <text evidence="1">The sequence shown here is derived from an EMBL/GenBank/DDBJ whole genome shotgun (WGS) entry which is preliminary data.</text>
</comment>